<dbReference type="Proteomes" id="UP001303760">
    <property type="component" value="Unassembled WGS sequence"/>
</dbReference>
<feature type="compositionally biased region" description="Basic and acidic residues" evidence="1">
    <location>
        <begin position="66"/>
        <end position="80"/>
    </location>
</feature>
<dbReference type="CDD" id="cd09917">
    <property type="entry name" value="F-box_SF"/>
    <property type="match status" value="1"/>
</dbReference>
<proteinExistence type="predicted"/>
<dbReference type="Gene3D" id="1.20.1280.50">
    <property type="match status" value="1"/>
</dbReference>
<reference evidence="4" key="1">
    <citation type="journal article" date="2023" name="Mol. Phylogenet. Evol.">
        <title>Genome-scale phylogeny and comparative genomics of the fungal order Sordariales.</title>
        <authorList>
            <person name="Hensen N."/>
            <person name="Bonometti L."/>
            <person name="Westerberg I."/>
            <person name="Brannstrom I.O."/>
            <person name="Guillou S."/>
            <person name="Cros-Aarteil S."/>
            <person name="Calhoun S."/>
            <person name="Haridas S."/>
            <person name="Kuo A."/>
            <person name="Mondo S."/>
            <person name="Pangilinan J."/>
            <person name="Riley R."/>
            <person name="LaButti K."/>
            <person name="Andreopoulos B."/>
            <person name="Lipzen A."/>
            <person name="Chen C."/>
            <person name="Yan M."/>
            <person name="Daum C."/>
            <person name="Ng V."/>
            <person name="Clum A."/>
            <person name="Steindorff A."/>
            <person name="Ohm R.A."/>
            <person name="Martin F."/>
            <person name="Silar P."/>
            <person name="Natvig D.O."/>
            <person name="Lalanne C."/>
            <person name="Gautier V."/>
            <person name="Ament-Velasquez S.L."/>
            <person name="Kruys A."/>
            <person name="Hutchinson M.I."/>
            <person name="Powell A.J."/>
            <person name="Barry K."/>
            <person name="Miller A.N."/>
            <person name="Grigoriev I.V."/>
            <person name="Debuchy R."/>
            <person name="Gladieux P."/>
            <person name="Hiltunen Thoren M."/>
            <person name="Johannesson H."/>
        </authorList>
    </citation>
    <scope>NUCLEOTIDE SEQUENCE</scope>
    <source>
        <strain evidence="4">CBS 532.94</strain>
    </source>
</reference>
<feature type="transmembrane region" description="Helical" evidence="2">
    <location>
        <begin position="277"/>
        <end position="297"/>
    </location>
</feature>
<dbReference type="SMART" id="SM00256">
    <property type="entry name" value="FBOX"/>
    <property type="match status" value="1"/>
</dbReference>
<accession>A0AAN7CBX3</accession>
<keyword evidence="2" id="KW-0472">Membrane</keyword>
<organism evidence="4 5">
    <name type="scientific">Achaetomium macrosporum</name>
    <dbReference type="NCBI Taxonomy" id="79813"/>
    <lineage>
        <taxon>Eukaryota</taxon>
        <taxon>Fungi</taxon>
        <taxon>Dikarya</taxon>
        <taxon>Ascomycota</taxon>
        <taxon>Pezizomycotina</taxon>
        <taxon>Sordariomycetes</taxon>
        <taxon>Sordariomycetidae</taxon>
        <taxon>Sordariales</taxon>
        <taxon>Chaetomiaceae</taxon>
        <taxon>Achaetomium</taxon>
    </lineage>
</organism>
<dbReference type="EMBL" id="MU860069">
    <property type="protein sequence ID" value="KAK4239211.1"/>
    <property type="molecule type" value="Genomic_DNA"/>
</dbReference>
<keyword evidence="5" id="KW-1185">Reference proteome</keyword>
<evidence type="ECO:0000256" key="2">
    <source>
        <dbReference type="SAM" id="Phobius"/>
    </source>
</evidence>
<dbReference type="SUPFAM" id="SSF81383">
    <property type="entry name" value="F-box domain"/>
    <property type="match status" value="1"/>
</dbReference>
<gene>
    <name evidence="4" type="ORF">C8A03DRAFT_32694</name>
</gene>
<name>A0AAN7CBX3_9PEZI</name>
<comment type="caution">
    <text evidence="4">The sequence shown here is derived from an EMBL/GenBank/DDBJ whole genome shotgun (WGS) entry which is preliminary data.</text>
</comment>
<feature type="region of interest" description="Disordered" evidence="1">
    <location>
        <begin position="1"/>
        <end position="21"/>
    </location>
</feature>
<evidence type="ECO:0000313" key="4">
    <source>
        <dbReference type="EMBL" id="KAK4239211.1"/>
    </source>
</evidence>
<dbReference type="InterPro" id="IPR001810">
    <property type="entry name" value="F-box_dom"/>
</dbReference>
<sequence>MALVSAGPAQPPPESLVPGGNFMHELIGLSPHGLSETVRHSIPSLTRKDPDAGATIAVAHPGTKPDNNHNDNGNHDKNIHPPEPPPAPEPRRLHLLALPPEVLLMILQRLDFAAILRLSKTCKQLHQLATPSQISTLFGPDWLQGQLQDHCRTCLVHDRSRSTFLTPYPRPRPENPYVYPLASRCLDCAVKVRDPRIRVGRKLDLANTHTVWVCRWCGYPIIVDGANVYGCEQMHRLCYKRYNDALFVFFVLGWLQLGLGVVAAALAWRYFRDAVPVLAPTVTNFILMWICLAFLVLRGTWRRTYHYTLFLELTILALWIPPVYYVAGNIIDKHDPVPKTTQATLAMFALNMFFRLIDFLGNIVLLCRFDSTEWARLGIPPWRRPFHYLATALVMWTYPQSLEQKFPPHYL</sequence>
<protein>
    <recommendedName>
        <fullName evidence="3">F-box domain-containing protein</fullName>
    </recommendedName>
</protein>
<keyword evidence="2" id="KW-0812">Transmembrane</keyword>
<dbReference type="AlphaFoldDB" id="A0AAN7CBX3"/>
<feature type="region of interest" description="Disordered" evidence="1">
    <location>
        <begin position="55"/>
        <end position="91"/>
    </location>
</feature>
<feature type="transmembrane region" description="Helical" evidence="2">
    <location>
        <begin position="347"/>
        <end position="367"/>
    </location>
</feature>
<reference evidence="4" key="2">
    <citation type="submission" date="2023-05" db="EMBL/GenBank/DDBJ databases">
        <authorList>
            <consortium name="Lawrence Berkeley National Laboratory"/>
            <person name="Steindorff A."/>
            <person name="Hensen N."/>
            <person name="Bonometti L."/>
            <person name="Westerberg I."/>
            <person name="Brannstrom I.O."/>
            <person name="Guillou S."/>
            <person name="Cros-Aarteil S."/>
            <person name="Calhoun S."/>
            <person name="Haridas S."/>
            <person name="Kuo A."/>
            <person name="Mondo S."/>
            <person name="Pangilinan J."/>
            <person name="Riley R."/>
            <person name="Labutti K."/>
            <person name="Andreopoulos B."/>
            <person name="Lipzen A."/>
            <person name="Chen C."/>
            <person name="Yanf M."/>
            <person name="Daum C."/>
            <person name="Ng V."/>
            <person name="Clum A."/>
            <person name="Ohm R."/>
            <person name="Martin F."/>
            <person name="Silar P."/>
            <person name="Natvig D."/>
            <person name="Lalanne C."/>
            <person name="Gautier V."/>
            <person name="Ament-Velasquez S.L."/>
            <person name="Kruys A."/>
            <person name="Hutchinson M.I."/>
            <person name="Powell A.J."/>
            <person name="Barry K."/>
            <person name="Miller A.N."/>
            <person name="Grigoriev I.V."/>
            <person name="Debuchy R."/>
            <person name="Gladieux P."/>
            <person name="Thoren M.H."/>
            <person name="Johannesson H."/>
        </authorList>
    </citation>
    <scope>NUCLEOTIDE SEQUENCE</scope>
    <source>
        <strain evidence="4">CBS 532.94</strain>
    </source>
</reference>
<keyword evidence="2" id="KW-1133">Transmembrane helix</keyword>
<feature type="domain" description="F-box" evidence="3">
    <location>
        <begin position="92"/>
        <end position="141"/>
    </location>
</feature>
<dbReference type="InterPro" id="IPR036047">
    <property type="entry name" value="F-box-like_dom_sf"/>
</dbReference>
<dbReference type="PROSITE" id="PS50181">
    <property type="entry name" value="FBOX"/>
    <property type="match status" value="1"/>
</dbReference>
<evidence type="ECO:0000313" key="5">
    <source>
        <dbReference type="Proteomes" id="UP001303760"/>
    </source>
</evidence>
<evidence type="ECO:0000259" key="3">
    <source>
        <dbReference type="PROSITE" id="PS50181"/>
    </source>
</evidence>
<feature type="transmembrane region" description="Helical" evidence="2">
    <location>
        <begin position="245"/>
        <end position="271"/>
    </location>
</feature>
<evidence type="ECO:0000256" key="1">
    <source>
        <dbReference type="SAM" id="MobiDB-lite"/>
    </source>
</evidence>
<feature type="transmembrane region" description="Helical" evidence="2">
    <location>
        <begin position="309"/>
        <end position="327"/>
    </location>
</feature>
<dbReference type="Pfam" id="PF12937">
    <property type="entry name" value="F-box-like"/>
    <property type="match status" value="1"/>
</dbReference>